<comment type="caution">
    <text evidence="1">The sequence shown here is derived from an EMBL/GenBank/DDBJ whole genome shotgun (WGS) entry which is preliminary data.</text>
</comment>
<evidence type="ECO:0000313" key="1">
    <source>
        <dbReference type="EMBL" id="GFY43974.1"/>
    </source>
</evidence>
<keyword evidence="2" id="KW-1185">Reference proteome</keyword>
<reference evidence="1" key="1">
    <citation type="submission" date="2020-08" db="EMBL/GenBank/DDBJ databases">
        <title>Multicomponent nature underlies the extraordinary mechanical properties of spider dragline silk.</title>
        <authorList>
            <person name="Kono N."/>
            <person name="Nakamura H."/>
            <person name="Mori M."/>
            <person name="Yoshida Y."/>
            <person name="Ohtoshi R."/>
            <person name="Malay A.D."/>
            <person name="Moran D.A.P."/>
            <person name="Tomita M."/>
            <person name="Numata K."/>
            <person name="Arakawa K."/>
        </authorList>
    </citation>
    <scope>NUCLEOTIDE SEQUENCE</scope>
</reference>
<dbReference type="OrthoDB" id="6505652at2759"/>
<name>A0A8X6WZ49_9ARAC</name>
<sequence length="218" mass="25183">MELLQFLKIEIESAKQPGGEENLTHNSKHIRTEYGDNQNISRNRQNKIQGRTSTCEFMTPLENLVLPDSPNCQEPITIPIGADYYYDVVTGKIKHLSKKLVAVETIFGWCLQGRNSENQSSLALSVIVQENLISDQLKKFWDLEVSDLIDSENEFDVSENQIMKNFESNIKYDEKAKLETRELKDIGKLLRRDLHGSESDSRKILICSLNIERYYRII</sequence>
<organism evidence="1 2">
    <name type="scientific">Trichonephila inaurata madagascariensis</name>
    <dbReference type="NCBI Taxonomy" id="2747483"/>
    <lineage>
        <taxon>Eukaryota</taxon>
        <taxon>Metazoa</taxon>
        <taxon>Ecdysozoa</taxon>
        <taxon>Arthropoda</taxon>
        <taxon>Chelicerata</taxon>
        <taxon>Arachnida</taxon>
        <taxon>Araneae</taxon>
        <taxon>Araneomorphae</taxon>
        <taxon>Entelegynae</taxon>
        <taxon>Araneoidea</taxon>
        <taxon>Nephilidae</taxon>
        <taxon>Trichonephila</taxon>
        <taxon>Trichonephila inaurata</taxon>
    </lineage>
</organism>
<evidence type="ECO:0000313" key="2">
    <source>
        <dbReference type="Proteomes" id="UP000886998"/>
    </source>
</evidence>
<dbReference type="AlphaFoldDB" id="A0A8X6WZ49"/>
<proteinExistence type="predicted"/>
<accession>A0A8X6WZ49</accession>
<protein>
    <submittedName>
        <fullName evidence="1">Integrase catalytic domain-containing protein</fullName>
    </submittedName>
</protein>
<gene>
    <name evidence="1" type="primary">X975_06179</name>
    <name evidence="1" type="ORF">TNIN_489871</name>
</gene>
<dbReference type="Proteomes" id="UP000886998">
    <property type="component" value="Unassembled WGS sequence"/>
</dbReference>
<dbReference type="EMBL" id="BMAV01003979">
    <property type="protein sequence ID" value="GFY43974.1"/>
    <property type="molecule type" value="Genomic_DNA"/>
</dbReference>